<keyword evidence="1" id="KW-0812">Transmembrane</keyword>
<organism evidence="2 3">
    <name type="scientific">Molorchus minor</name>
    <dbReference type="NCBI Taxonomy" id="1323400"/>
    <lineage>
        <taxon>Eukaryota</taxon>
        <taxon>Metazoa</taxon>
        <taxon>Ecdysozoa</taxon>
        <taxon>Arthropoda</taxon>
        <taxon>Hexapoda</taxon>
        <taxon>Insecta</taxon>
        <taxon>Pterygota</taxon>
        <taxon>Neoptera</taxon>
        <taxon>Endopterygota</taxon>
        <taxon>Coleoptera</taxon>
        <taxon>Polyphaga</taxon>
        <taxon>Cucujiformia</taxon>
        <taxon>Chrysomeloidea</taxon>
        <taxon>Cerambycidae</taxon>
        <taxon>Lamiinae</taxon>
        <taxon>Monochamini</taxon>
        <taxon>Molorchus</taxon>
    </lineage>
</organism>
<evidence type="ECO:0000313" key="2">
    <source>
        <dbReference type="EMBL" id="KAJ8969440.1"/>
    </source>
</evidence>
<keyword evidence="3" id="KW-1185">Reference proteome</keyword>
<evidence type="ECO:0000313" key="3">
    <source>
        <dbReference type="Proteomes" id="UP001162164"/>
    </source>
</evidence>
<dbReference type="EMBL" id="JAPWTJ010001804">
    <property type="protein sequence ID" value="KAJ8969440.1"/>
    <property type="molecule type" value="Genomic_DNA"/>
</dbReference>
<feature type="transmembrane region" description="Helical" evidence="1">
    <location>
        <begin position="94"/>
        <end position="116"/>
    </location>
</feature>
<evidence type="ECO:0008006" key="4">
    <source>
        <dbReference type="Google" id="ProtNLM"/>
    </source>
</evidence>
<name>A0ABQ9IZ00_9CUCU</name>
<dbReference type="Proteomes" id="UP001162164">
    <property type="component" value="Unassembled WGS sequence"/>
</dbReference>
<proteinExistence type="predicted"/>
<protein>
    <recommendedName>
        <fullName evidence="4">Transmembrane protein</fullName>
    </recommendedName>
</protein>
<gene>
    <name evidence="2" type="ORF">NQ317_010383</name>
</gene>
<comment type="caution">
    <text evidence="2">The sequence shown here is derived from an EMBL/GenBank/DDBJ whole genome shotgun (WGS) entry which is preliminary data.</text>
</comment>
<keyword evidence="1" id="KW-1133">Transmembrane helix</keyword>
<evidence type="ECO:0000256" key="1">
    <source>
        <dbReference type="SAM" id="Phobius"/>
    </source>
</evidence>
<keyword evidence="1" id="KW-0472">Membrane</keyword>
<sequence length="200" mass="22681">MLQCILRDANVKSMFFTLNTGCPKSHFPVMINAKNTLLRKRISPPERYKTPNPTKSSFCFSLSRSITFDVSSWKLDRCCKLAPKRSFPFILSSVVYTVTGLLVTVPFLITLAVVLLDRGVVGFLPVEIVRKGAGVLEASVFCVGRWPLPWHQKNITRGGEPMRPSNVNLKNVHYARHFAIYIYKKGGLTVLHLFYTLKFE</sequence>
<accession>A0ABQ9IZ00</accession>
<reference evidence="2" key="1">
    <citation type="journal article" date="2023" name="Insect Mol. Biol.">
        <title>Genome sequencing provides insights into the evolution of gene families encoding plant cell wall-degrading enzymes in longhorned beetles.</title>
        <authorList>
            <person name="Shin N.R."/>
            <person name="Okamura Y."/>
            <person name="Kirsch R."/>
            <person name="Pauchet Y."/>
        </authorList>
    </citation>
    <scope>NUCLEOTIDE SEQUENCE</scope>
    <source>
        <strain evidence="2">MMC_N1</strain>
    </source>
</reference>